<dbReference type="Gene3D" id="3.10.620.30">
    <property type="match status" value="1"/>
</dbReference>
<dbReference type="EMBL" id="CP025120">
    <property type="protein sequence ID" value="AUD79597.1"/>
    <property type="molecule type" value="Genomic_DNA"/>
</dbReference>
<dbReference type="Pfam" id="PF18626">
    <property type="entry name" value="Gln_deamidase_2"/>
    <property type="match status" value="1"/>
</dbReference>
<proteinExistence type="predicted"/>
<keyword evidence="2" id="KW-1185">Reference proteome</keyword>
<sequence length="525" mass="59022">MKTKYLLALLLVLPFYANATSVIYSEELQFDNCSTPKEVPIVYCKKDEDTAIIQIDESGKLIGIVLGINAPKPFSVKPLSENGTTKYFNVLSEKIYEDVDVPEYETPITIFKSLDEQANSLNKNIVSAKQYQPEIVSELTALQELLVDNARKFAGEVVGPREPMFLFSKGNGYQECEELTPSTCPFMSCGDNHYLLFDREKKLFLPISYTRNSKGEAKFTKNDPEAMKVWGLNTTFIRYNEEYKHSRLTAARKVPENLQNNVTAYFTFQDADFSEYLKDIIPQCPSSFKDDIISLGVQTNEERSALQFVHLVEKVNGKILSQYINNAFLPAGIRLKGNSYYTHEALKEMSKFEPGSVKAISANKAKTLFTKAKAMKNMAWSQSQDGAFARTELMVDMFEKEGVIADKAWASGFLKSKRSNVSWSYHVAPVVYVEGGNGKVDKMIIDPLIADRPVTSMEWLSLMGLSSPDALHTVGFPVPLDANDVGMISFTITNRDAFHPTVVKSFSKEERLEEARRVLAKLEKG</sequence>
<dbReference type="KEGG" id="kpd:CW740_10230"/>
<dbReference type="AlphaFoldDB" id="A0A2K9ADS8"/>
<evidence type="ECO:0000313" key="1">
    <source>
        <dbReference type="EMBL" id="AUD79597.1"/>
    </source>
</evidence>
<evidence type="ECO:0000313" key="2">
    <source>
        <dbReference type="Proteomes" id="UP000232693"/>
    </source>
</evidence>
<organism evidence="1 2">
    <name type="scientific">Kangiella profundi</name>
    <dbReference type="NCBI Taxonomy" id="1561924"/>
    <lineage>
        <taxon>Bacteria</taxon>
        <taxon>Pseudomonadati</taxon>
        <taxon>Pseudomonadota</taxon>
        <taxon>Gammaproteobacteria</taxon>
        <taxon>Kangiellales</taxon>
        <taxon>Kangiellaceae</taxon>
        <taxon>Kangiella</taxon>
    </lineage>
</organism>
<accession>A0A2K9ADS8</accession>
<name>A0A2K9ADS8_9GAMM</name>
<dbReference type="Proteomes" id="UP000232693">
    <property type="component" value="Chromosome"/>
</dbReference>
<protein>
    <submittedName>
        <fullName evidence="1">Uncharacterized protein</fullName>
    </submittedName>
</protein>
<dbReference type="RefSeq" id="WP_106647404.1">
    <property type="nucleotide sequence ID" value="NZ_BMGO01000001.1"/>
</dbReference>
<dbReference type="InterPro" id="IPR041325">
    <property type="entry name" value="Gln_deamidase_2"/>
</dbReference>
<dbReference type="OrthoDB" id="798749at2"/>
<reference evidence="1 2" key="1">
    <citation type="submission" date="2017-12" db="EMBL/GenBank/DDBJ databases">
        <title>Kangiella profundi FT102 completed genome.</title>
        <authorList>
            <person name="Xu J."/>
            <person name="Wang J."/>
            <person name="Lu Y."/>
        </authorList>
    </citation>
    <scope>NUCLEOTIDE SEQUENCE [LARGE SCALE GENOMIC DNA]</scope>
    <source>
        <strain evidence="1 2">FT102</strain>
    </source>
</reference>
<gene>
    <name evidence="1" type="ORF">CW740_10230</name>
</gene>